<dbReference type="Proteomes" id="UP000317496">
    <property type="component" value="Chromosome"/>
</dbReference>
<dbReference type="PANTHER" id="PTHR43854:SF1">
    <property type="entry name" value="INDOLEPYRUVATE OXIDOREDUCTASE SUBUNIT IORB"/>
    <property type="match status" value="1"/>
</dbReference>
<dbReference type="NCBIfam" id="NF006179">
    <property type="entry name" value="PRK08312.1"/>
    <property type="match status" value="1"/>
</dbReference>
<dbReference type="InterPro" id="IPR019752">
    <property type="entry name" value="Pyrv/ketoisovalerate_OxRed_cat"/>
</dbReference>
<keyword evidence="1" id="KW-0560">Oxidoreductase</keyword>
<dbReference type="Pfam" id="PF20169">
    <property type="entry name" value="DUF6537"/>
    <property type="match status" value="1"/>
</dbReference>
<protein>
    <submittedName>
        <fullName evidence="4">Indolepyruvate oxidoreductase subunit beta family protein</fullName>
    </submittedName>
</protein>
<dbReference type="OrthoDB" id="1490270at2"/>
<dbReference type="InterPro" id="IPR052198">
    <property type="entry name" value="IorB_Oxidoreductase"/>
</dbReference>
<dbReference type="SUPFAM" id="SSF53323">
    <property type="entry name" value="Pyruvate-ferredoxin oxidoreductase, PFOR, domain III"/>
    <property type="match status" value="1"/>
</dbReference>
<gene>
    <name evidence="4" type="ORF">FNB15_15925</name>
</gene>
<dbReference type="EMBL" id="CP041636">
    <property type="protein sequence ID" value="QDO98674.1"/>
    <property type="molecule type" value="Genomic_DNA"/>
</dbReference>
<dbReference type="InterPro" id="IPR046667">
    <property type="entry name" value="DUF6537"/>
</dbReference>
<dbReference type="RefSeq" id="WP_144069655.1">
    <property type="nucleotide sequence ID" value="NZ_CP041636.1"/>
</dbReference>
<feature type="domain" description="DUF6537" evidence="3">
    <location>
        <begin position="239"/>
        <end position="446"/>
    </location>
</feature>
<organism evidence="4 5">
    <name type="scientific">Ferrovibrio terrae</name>
    <dbReference type="NCBI Taxonomy" id="2594003"/>
    <lineage>
        <taxon>Bacteria</taxon>
        <taxon>Pseudomonadati</taxon>
        <taxon>Pseudomonadota</taxon>
        <taxon>Alphaproteobacteria</taxon>
        <taxon>Rhodospirillales</taxon>
        <taxon>Rhodospirillaceae</taxon>
        <taxon>Ferrovibrio</taxon>
    </lineage>
</organism>
<dbReference type="Gene3D" id="3.40.920.10">
    <property type="entry name" value="Pyruvate-ferredoxin oxidoreductase, PFOR, domain III"/>
    <property type="match status" value="1"/>
</dbReference>
<name>A0A516H4D3_9PROT</name>
<evidence type="ECO:0000259" key="2">
    <source>
        <dbReference type="Pfam" id="PF01558"/>
    </source>
</evidence>
<dbReference type="KEGG" id="fer:FNB15_15925"/>
<evidence type="ECO:0000313" key="4">
    <source>
        <dbReference type="EMBL" id="QDO98674.1"/>
    </source>
</evidence>
<dbReference type="AlphaFoldDB" id="A0A516H4D3"/>
<proteinExistence type="predicted"/>
<evidence type="ECO:0000256" key="1">
    <source>
        <dbReference type="ARBA" id="ARBA00023002"/>
    </source>
</evidence>
<dbReference type="GO" id="GO:0016903">
    <property type="term" value="F:oxidoreductase activity, acting on the aldehyde or oxo group of donors"/>
    <property type="evidence" value="ECO:0007669"/>
    <property type="project" value="InterPro"/>
</dbReference>
<feature type="domain" description="Pyruvate/ketoisovalerate oxidoreductase catalytic" evidence="2">
    <location>
        <begin position="15"/>
        <end position="200"/>
    </location>
</feature>
<evidence type="ECO:0000259" key="3">
    <source>
        <dbReference type="Pfam" id="PF20169"/>
    </source>
</evidence>
<dbReference type="Pfam" id="PF01558">
    <property type="entry name" value="POR"/>
    <property type="match status" value="1"/>
</dbReference>
<dbReference type="InterPro" id="IPR002869">
    <property type="entry name" value="Pyrv_flavodox_OxRed_cen"/>
</dbReference>
<sequence>MNQTRPLCILIAAMGGEGGGVLTGWIVDAAERAGYPVQSTSIPGVAQRTGATTYYIEIWPEKTTQRPVMCLNPMPGQVDVMIASEFVEAGRAIANGFVSPDRTLLIASTHRIFAVAEKSAMGDGRYDTGKLFRAAKDHARHTILFDMDQAAKDAGSILNAVLLGALAGSGTLPLDAAAFEDGIRTEGKAVESNLAGFRFGLSHGQNEIEARADVLSSLPPAAAMPALADRIARLPMAVQKFAAEGIKRLVDYQGVAYARLYLDRLDTVAKLGDEALANETARHLALRMSFEDVIRVAQLKLKPERFAAIEREQRVKPGQPYTVAEFLKPGVEEIASLLPPAMARSVIALCERRGWTEKLHLAMTVQSNRIGGYLKLRMLAGLRGWRPRSARYAEEQARIEDWLDLIRRAAALNLHLAREIVDCARLIKGYGDTFKRGAGNFERIRDRVILPALEHRLSTTAATDALVQARTAALADPDGQSLGNMLGDFEASLRPAVPQAAE</sequence>
<keyword evidence="4" id="KW-0670">Pyruvate</keyword>
<reference evidence="4 5" key="1">
    <citation type="submission" date="2019-07" db="EMBL/GenBank/DDBJ databases">
        <title>Genome sequencing for Ferrovibrio sp. K5.</title>
        <authorList>
            <person name="Park S.-J."/>
        </authorList>
    </citation>
    <scope>NUCLEOTIDE SEQUENCE [LARGE SCALE GENOMIC DNA]</scope>
    <source>
        <strain evidence="4 5">K5</strain>
    </source>
</reference>
<accession>A0A516H4D3</accession>
<dbReference type="PANTHER" id="PTHR43854">
    <property type="entry name" value="INDOLEPYRUVATE OXIDOREDUCTASE SUBUNIT IORB"/>
    <property type="match status" value="1"/>
</dbReference>
<evidence type="ECO:0000313" key="5">
    <source>
        <dbReference type="Proteomes" id="UP000317496"/>
    </source>
</evidence>
<keyword evidence="5" id="KW-1185">Reference proteome</keyword>